<dbReference type="SMART" id="SM00448">
    <property type="entry name" value="REC"/>
    <property type="match status" value="1"/>
</dbReference>
<feature type="DNA-binding region" description="OmpR/PhoB-type" evidence="7">
    <location>
        <begin position="126"/>
        <end position="224"/>
    </location>
</feature>
<dbReference type="OrthoDB" id="9790442at2"/>
<evidence type="ECO:0000313" key="11">
    <source>
        <dbReference type="Proteomes" id="UP000028623"/>
    </source>
</evidence>
<evidence type="ECO:0000256" key="2">
    <source>
        <dbReference type="ARBA" id="ARBA00023012"/>
    </source>
</evidence>
<dbReference type="AlphaFoldDB" id="A0A085BJQ0"/>
<dbReference type="RefSeq" id="WP_034974660.1">
    <property type="nucleotide sequence ID" value="NZ_FOFI01000004.1"/>
</dbReference>
<gene>
    <name evidence="10" type="ORF">IO89_06485</name>
</gene>
<dbReference type="InterPro" id="IPR001789">
    <property type="entry name" value="Sig_transdc_resp-reg_receiver"/>
</dbReference>
<dbReference type="EMBL" id="JPLY01000002">
    <property type="protein sequence ID" value="KFC22695.1"/>
    <property type="molecule type" value="Genomic_DNA"/>
</dbReference>
<feature type="modified residue" description="4-aspartylphosphate" evidence="6">
    <location>
        <position position="51"/>
    </location>
</feature>
<dbReference type="Gene3D" id="1.10.10.10">
    <property type="entry name" value="Winged helix-like DNA-binding domain superfamily/Winged helix DNA-binding domain"/>
    <property type="match status" value="1"/>
</dbReference>
<dbReference type="PANTHER" id="PTHR48111:SF22">
    <property type="entry name" value="REGULATOR OF RPOS"/>
    <property type="match status" value="1"/>
</dbReference>
<dbReference type="GO" id="GO:0006355">
    <property type="term" value="P:regulation of DNA-templated transcription"/>
    <property type="evidence" value="ECO:0007669"/>
    <property type="project" value="InterPro"/>
</dbReference>
<dbReference type="Gene3D" id="3.40.50.2300">
    <property type="match status" value="1"/>
</dbReference>
<dbReference type="STRING" id="421072.SAMN04488097_3211"/>
<evidence type="ECO:0000256" key="3">
    <source>
        <dbReference type="ARBA" id="ARBA00023015"/>
    </source>
</evidence>
<dbReference type="InterPro" id="IPR001867">
    <property type="entry name" value="OmpR/PhoB-type_DNA-bd"/>
</dbReference>
<evidence type="ECO:0000256" key="1">
    <source>
        <dbReference type="ARBA" id="ARBA00022553"/>
    </source>
</evidence>
<dbReference type="Pfam" id="PF00486">
    <property type="entry name" value="Trans_reg_C"/>
    <property type="match status" value="1"/>
</dbReference>
<keyword evidence="11" id="KW-1185">Reference proteome</keyword>
<dbReference type="Pfam" id="PF00072">
    <property type="entry name" value="Response_reg"/>
    <property type="match status" value="1"/>
</dbReference>
<evidence type="ECO:0000256" key="5">
    <source>
        <dbReference type="ARBA" id="ARBA00023163"/>
    </source>
</evidence>
<dbReference type="PROSITE" id="PS50110">
    <property type="entry name" value="RESPONSE_REGULATORY"/>
    <property type="match status" value="1"/>
</dbReference>
<dbReference type="PANTHER" id="PTHR48111">
    <property type="entry name" value="REGULATOR OF RPOS"/>
    <property type="match status" value="1"/>
</dbReference>
<reference evidence="10 11" key="1">
    <citation type="submission" date="2014-07" db="EMBL/GenBank/DDBJ databases">
        <title>Epilithonimonas lactis LMG 22401 Genome.</title>
        <authorList>
            <person name="Pipes S.E."/>
            <person name="Stropko S.J."/>
        </authorList>
    </citation>
    <scope>NUCLEOTIDE SEQUENCE [LARGE SCALE GENOMIC DNA]</scope>
    <source>
        <strain evidence="10 11">LMG 24401</strain>
    </source>
</reference>
<evidence type="ECO:0000256" key="6">
    <source>
        <dbReference type="PROSITE-ProRule" id="PRU00169"/>
    </source>
</evidence>
<evidence type="ECO:0000313" key="10">
    <source>
        <dbReference type="EMBL" id="KFC22695.1"/>
    </source>
</evidence>
<dbReference type="GO" id="GO:0005829">
    <property type="term" value="C:cytosol"/>
    <property type="evidence" value="ECO:0007669"/>
    <property type="project" value="TreeGrafter"/>
</dbReference>
<dbReference type="eggNOG" id="COG0745">
    <property type="taxonomic scope" value="Bacteria"/>
</dbReference>
<keyword evidence="2" id="KW-0902">Two-component regulatory system</keyword>
<evidence type="ECO:0000259" key="8">
    <source>
        <dbReference type="PROSITE" id="PS50110"/>
    </source>
</evidence>
<evidence type="ECO:0000256" key="4">
    <source>
        <dbReference type="ARBA" id="ARBA00023125"/>
    </source>
</evidence>
<dbReference type="SUPFAM" id="SSF52172">
    <property type="entry name" value="CheY-like"/>
    <property type="match status" value="1"/>
</dbReference>
<evidence type="ECO:0000256" key="7">
    <source>
        <dbReference type="PROSITE-ProRule" id="PRU01091"/>
    </source>
</evidence>
<dbReference type="GO" id="GO:0000976">
    <property type="term" value="F:transcription cis-regulatory region binding"/>
    <property type="evidence" value="ECO:0007669"/>
    <property type="project" value="TreeGrafter"/>
</dbReference>
<dbReference type="GO" id="GO:0032993">
    <property type="term" value="C:protein-DNA complex"/>
    <property type="evidence" value="ECO:0007669"/>
    <property type="project" value="TreeGrafter"/>
</dbReference>
<protein>
    <submittedName>
        <fullName evidence="10">Transcriptional regulator</fullName>
    </submittedName>
</protein>
<keyword evidence="5" id="KW-0804">Transcription</keyword>
<dbReference type="InterPro" id="IPR011006">
    <property type="entry name" value="CheY-like_superfamily"/>
</dbReference>
<dbReference type="SMART" id="SM00862">
    <property type="entry name" value="Trans_reg_C"/>
    <property type="match status" value="1"/>
</dbReference>
<evidence type="ECO:0000259" key="9">
    <source>
        <dbReference type="PROSITE" id="PS51755"/>
    </source>
</evidence>
<comment type="caution">
    <text evidence="10">The sequence shown here is derived from an EMBL/GenBank/DDBJ whole genome shotgun (WGS) entry which is preliminary data.</text>
</comment>
<keyword evidence="4 7" id="KW-0238">DNA-binding</keyword>
<feature type="domain" description="Response regulatory" evidence="8">
    <location>
        <begin position="2"/>
        <end position="116"/>
    </location>
</feature>
<dbReference type="Proteomes" id="UP000028623">
    <property type="component" value="Unassembled WGS sequence"/>
</dbReference>
<dbReference type="PROSITE" id="PS51755">
    <property type="entry name" value="OMPR_PHOB"/>
    <property type="match status" value="1"/>
</dbReference>
<organism evidence="10 11">
    <name type="scientific">Epilithonimonas lactis</name>
    <dbReference type="NCBI Taxonomy" id="421072"/>
    <lineage>
        <taxon>Bacteria</taxon>
        <taxon>Pseudomonadati</taxon>
        <taxon>Bacteroidota</taxon>
        <taxon>Flavobacteriia</taxon>
        <taxon>Flavobacteriales</taxon>
        <taxon>Weeksellaceae</taxon>
        <taxon>Chryseobacterium group</taxon>
        <taxon>Epilithonimonas</taxon>
    </lineage>
</organism>
<dbReference type="CDD" id="cd00383">
    <property type="entry name" value="trans_reg_C"/>
    <property type="match status" value="1"/>
</dbReference>
<proteinExistence type="predicted"/>
<name>A0A085BJQ0_9FLAO</name>
<keyword evidence="1 6" id="KW-0597">Phosphoprotein</keyword>
<feature type="domain" description="OmpR/PhoB-type" evidence="9">
    <location>
        <begin position="126"/>
        <end position="224"/>
    </location>
</feature>
<keyword evidence="3" id="KW-0805">Transcription regulation</keyword>
<sequence length="225" mass="26004">MQALLLEDDSVLSSEIALFLESRSIKTDKAEDGEVFLNMFTDKAYDIFLLDINVPKINGLEICKTIRETNSETPIIIISAYDGIEEKKEAFLHAADDYLVKPFLLEELLLRINSQMRRLTPKTEEVEKIVIEDLEIFPEDSKVFRSGEEISLTVKEFQLLVLLARANGRTLSKQYISDEVWKNQFQSTNNAIEVYINFLRKKIDKNFKTKLIHTRPGFGYYLSPL</sequence>
<dbReference type="GO" id="GO:0000156">
    <property type="term" value="F:phosphorelay response regulator activity"/>
    <property type="evidence" value="ECO:0007669"/>
    <property type="project" value="TreeGrafter"/>
</dbReference>
<dbReference type="InterPro" id="IPR036388">
    <property type="entry name" value="WH-like_DNA-bd_sf"/>
</dbReference>
<accession>A0A085BJQ0</accession>
<dbReference type="InterPro" id="IPR039420">
    <property type="entry name" value="WalR-like"/>
</dbReference>